<gene>
    <name evidence="1" type="ORF">BCF38_11734</name>
    <name evidence="2" type="ORF">SAMN05421539_11734</name>
</gene>
<evidence type="ECO:0000313" key="1">
    <source>
        <dbReference type="EMBL" id="PWJ12102.1"/>
    </source>
</evidence>
<accession>A0A2Y9B5B6</accession>
<dbReference type="Proteomes" id="UP000245839">
    <property type="component" value="Unassembled WGS sequence"/>
</dbReference>
<dbReference type="SUPFAM" id="SSF51120">
    <property type="entry name" value="beta-Roll"/>
    <property type="match status" value="2"/>
</dbReference>
<dbReference type="Proteomes" id="UP000251571">
    <property type="component" value="Unassembled WGS sequence"/>
</dbReference>
<dbReference type="InterPro" id="IPR001343">
    <property type="entry name" value="Hemolysn_Ca-bd"/>
</dbReference>
<dbReference type="InterPro" id="IPR011049">
    <property type="entry name" value="Serralysin-like_metalloprot_C"/>
</dbReference>
<evidence type="ECO:0000313" key="2">
    <source>
        <dbReference type="EMBL" id="SSA51205.1"/>
    </source>
</evidence>
<organism evidence="2 4">
    <name type="scientific">Jannaschia seohaensis</name>
    <dbReference type="NCBI Taxonomy" id="475081"/>
    <lineage>
        <taxon>Bacteria</taxon>
        <taxon>Pseudomonadati</taxon>
        <taxon>Pseudomonadota</taxon>
        <taxon>Alphaproteobacteria</taxon>
        <taxon>Rhodobacterales</taxon>
        <taxon>Roseobacteraceae</taxon>
        <taxon>Jannaschia</taxon>
    </lineage>
</organism>
<dbReference type="Gene3D" id="2.160.20.160">
    <property type="match status" value="1"/>
</dbReference>
<protein>
    <submittedName>
        <fullName evidence="1">Ca2+-binding RTX toxin-like protein</fullName>
    </submittedName>
    <submittedName>
        <fullName evidence="2">Ca2+-binding protein, RTX toxin-related</fullName>
    </submittedName>
</protein>
<keyword evidence="3" id="KW-1185">Reference proteome</keyword>
<dbReference type="PRINTS" id="PR00313">
    <property type="entry name" value="CABNDNGRPT"/>
</dbReference>
<reference evidence="2 4" key="1">
    <citation type="submission" date="2016-10" db="EMBL/GenBank/DDBJ databases">
        <authorList>
            <person name="Cai Z."/>
        </authorList>
    </citation>
    <scope>NUCLEOTIDE SEQUENCE [LARGE SCALE GENOMIC DNA]</scope>
    <source>
        <strain evidence="2 4">DSM 25227</strain>
    </source>
</reference>
<reference evidence="1 3" key="2">
    <citation type="submission" date="2018-03" db="EMBL/GenBank/DDBJ databases">
        <title>Genomic Encyclopedia of Archaeal and Bacterial Type Strains, Phase II (KMG-II): from individual species to whole genera.</title>
        <authorList>
            <person name="Goeker M."/>
        </authorList>
    </citation>
    <scope>NUCLEOTIDE SEQUENCE [LARGE SCALE GENOMIC DNA]</scope>
    <source>
        <strain evidence="1 3">DSM 25227</strain>
    </source>
</reference>
<dbReference type="Pfam" id="PF00353">
    <property type="entry name" value="HemolysinCabind"/>
    <property type="match status" value="4"/>
</dbReference>
<sequence>MALMVNDTAALMHLLPPSGGPAAAATRYGVHFIVTAPDIPFASVVRGSGLTFDAQGRLTGGEVRQLYVLDGPPDTSDFRAFYRDRDAAIARIDIPSDRRDGAALQALADATAATGDLQPVVAAFAPFGQITVSAPGGIGSSYDMRAKVDLGALGDDLRVGAYSFEGSDTLIGGADADSFFSYDGRGFYAGQDVLIGGDGGDKYTVFLGDARGRTGPDGAPLPPPSVEIVETADGTGRDGLIWTDMRFDLRGTNIEDLDLRDQRSRHDEDRTPMEGIGSEADNVIRGTVSQDYEYDGGIWQPDGPSIPLRLLGLGGNDTIIGRGTAIEISGGEGNDRIVAVFSAHPRNARIETTLLAEGGAGDDVLIFASTLDDPVAGPQGHVLEGGAGNDVFSVRHEAELTIDGGDGTDELRVTTQGMDDLSLTGVEVVRAVGRQDAALRASEGVDILRGDRGDDTLDTGEVADLLMLGGVGDDTFVLQAERAEIREEQAGGTDRIESHGIDYILDPYIEDAALVGPASDAFLVGNGLDNVLSGDSGDNALYGRGGNDTMTGGDGADIFVLNLRFRGAETITDFVSGEDRVALVGPDLGAIAGADALAQGCMATEAQHRLIFNWSDGTLAYDIDGSGDGAPVLLATFEGVQSLTADDLGLV</sequence>
<evidence type="ECO:0000313" key="4">
    <source>
        <dbReference type="Proteomes" id="UP000251571"/>
    </source>
</evidence>
<dbReference type="EMBL" id="UETC01000017">
    <property type="protein sequence ID" value="SSA51205.1"/>
    <property type="molecule type" value="Genomic_DNA"/>
</dbReference>
<dbReference type="GO" id="GO:0005509">
    <property type="term" value="F:calcium ion binding"/>
    <property type="evidence" value="ECO:0007669"/>
    <property type="project" value="InterPro"/>
</dbReference>
<dbReference type="Gene3D" id="2.150.10.10">
    <property type="entry name" value="Serralysin-like metalloprotease, C-terminal"/>
    <property type="match status" value="2"/>
</dbReference>
<dbReference type="RefSeq" id="WP_170125520.1">
    <property type="nucleotide sequence ID" value="NZ_QGDJ01000017.1"/>
</dbReference>
<evidence type="ECO:0000313" key="3">
    <source>
        <dbReference type="Proteomes" id="UP000245839"/>
    </source>
</evidence>
<dbReference type="AlphaFoldDB" id="A0A2Y9B5B6"/>
<name>A0A2Y9B5B6_9RHOB</name>
<dbReference type="EMBL" id="QGDJ01000017">
    <property type="protein sequence ID" value="PWJ12102.1"/>
    <property type="molecule type" value="Genomic_DNA"/>
</dbReference>
<proteinExistence type="predicted"/>